<protein>
    <submittedName>
        <fullName evidence="2">CLUMA_CG012357, isoform A</fullName>
    </submittedName>
</protein>
<dbReference type="AlphaFoldDB" id="A0A1J1IHR3"/>
<feature type="transmembrane region" description="Helical" evidence="1">
    <location>
        <begin position="20"/>
        <end position="43"/>
    </location>
</feature>
<accession>A0A1J1IHR3</accession>
<proteinExistence type="predicted"/>
<evidence type="ECO:0000313" key="3">
    <source>
        <dbReference type="Proteomes" id="UP000183832"/>
    </source>
</evidence>
<organism evidence="2 3">
    <name type="scientific">Clunio marinus</name>
    <dbReference type="NCBI Taxonomy" id="568069"/>
    <lineage>
        <taxon>Eukaryota</taxon>
        <taxon>Metazoa</taxon>
        <taxon>Ecdysozoa</taxon>
        <taxon>Arthropoda</taxon>
        <taxon>Hexapoda</taxon>
        <taxon>Insecta</taxon>
        <taxon>Pterygota</taxon>
        <taxon>Neoptera</taxon>
        <taxon>Endopterygota</taxon>
        <taxon>Diptera</taxon>
        <taxon>Nematocera</taxon>
        <taxon>Chironomoidea</taxon>
        <taxon>Chironomidae</taxon>
        <taxon>Clunio</taxon>
    </lineage>
</organism>
<dbReference type="Proteomes" id="UP000183832">
    <property type="component" value="Unassembled WGS sequence"/>
</dbReference>
<dbReference type="EMBL" id="CVRI01000048">
    <property type="protein sequence ID" value="CRK98582.1"/>
    <property type="molecule type" value="Genomic_DNA"/>
</dbReference>
<reference evidence="2 3" key="1">
    <citation type="submission" date="2015-04" db="EMBL/GenBank/DDBJ databases">
        <authorList>
            <person name="Syromyatnikov M.Y."/>
            <person name="Popov V.N."/>
        </authorList>
    </citation>
    <scope>NUCLEOTIDE SEQUENCE [LARGE SCALE GENOMIC DNA]</scope>
</reference>
<keyword evidence="1" id="KW-0472">Membrane</keyword>
<name>A0A1J1IHR3_9DIPT</name>
<sequence length="59" mass="6680">MGWDNLSDIFVSGSHYNEYGIQHAAILFGACGLFCVIMTKALLKYQQIQIVSITQERKQ</sequence>
<evidence type="ECO:0000256" key="1">
    <source>
        <dbReference type="SAM" id="Phobius"/>
    </source>
</evidence>
<keyword evidence="3" id="KW-1185">Reference proteome</keyword>
<keyword evidence="1" id="KW-1133">Transmembrane helix</keyword>
<evidence type="ECO:0000313" key="2">
    <source>
        <dbReference type="EMBL" id="CRK98582.1"/>
    </source>
</evidence>
<gene>
    <name evidence="2" type="ORF">CLUMA_CG012357</name>
</gene>
<keyword evidence="1" id="KW-0812">Transmembrane</keyword>